<feature type="transmembrane region" description="Helical" evidence="6">
    <location>
        <begin position="224"/>
        <end position="242"/>
    </location>
</feature>
<dbReference type="Proteomes" id="UP001470288">
    <property type="component" value="Unassembled WGS sequence"/>
</dbReference>
<reference evidence="7 8" key="1">
    <citation type="submission" date="2024-03" db="EMBL/GenBank/DDBJ databases">
        <title>Human intestinal bacterial collection.</title>
        <authorList>
            <person name="Pauvert C."/>
            <person name="Hitch T.C.A."/>
            <person name="Clavel T."/>
        </authorList>
    </citation>
    <scope>NUCLEOTIDE SEQUENCE [LARGE SCALE GENOMIC DNA]</scope>
    <source>
        <strain evidence="7 8">CLA-AA-H78B</strain>
    </source>
</reference>
<evidence type="ECO:0000256" key="5">
    <source>
        <dbReference type="ARBA" id="ARBA00023136"/>
    </source>
</evidence>
<feature type="transmembrane region" description="Helical" evidence="6">
    <location>
        <begin position="254"/>
        <end position="272"/>
    </location>
</feature>
<dbReference type="InterPro" id="IPR001182">
    <property type="entry name" value="FtsW/RodA"/>
</dbReference>
<feature type="transmembrane region" description="Helical" evidence="6">
    <location>
        <begin position="141"/>
        <end position="159"/>
    </location>
</feature>
<keyword evidence="3" id="KW-0133">Cell shape</keyword>
<keyword evidence="5 6" id="KW-0472">Membrane</keyword>
<keyword evidence="2 6" id="KW-0812">Transmembrane</keyword>
<feature type="transmembrane region" description="Helical" evidence="6">
    <location>
        <begin position="179"/>
        <end position="195"/>
    </location>
</feature>
<feature type="transmembrane region" description="Helical" evidence="6">
    <location>
        <begin position="202"/>
        <end position="218"/>
    </location>
</feature>
<evidence type="ECO:0000256" key="2">
    <source>
        <dbReference type="ARBA" id="ARBA00022692"/>
    </source>
</evidence>
<sequence length="452" mass="50166">MKMNEYLSQVTDQIRCQKVHKAVRAELQAHLEDQAEAYESEGMSADEAMEKAVLEMGDPVETGVSLDRVHRPHMEWSALLLVGVIGIFSVILYMFAPFDYNEDIQNMSWYGMRQLVFTVAGYAVMLLVCRLDYSILDRFGTLAAGIVVALMLLATQFGLTVNGATYCLYLGGMQIPTMALQWLYVPLFGAVLYHYRGQGYGCIWKLLLWALLPAYAGLIYARFVFTMLMCLGMLVLTIVAVSRDWYQVNKKRTLTGLAICIGALPLVLIMILTRGQLLAPYQQERMEGFLTGSQTSYITLQVSKTLTGSHLIGGNTELLQSAQNVLPSFGSSYLLVALACAYGWFIVAVVVILLAVLILKMFRISSRQKNQLGMIIGYGCGIVFMLQFAMTVAVNLGLLPPTSIVLPLFAGSGGGTIITSYILLGLTLSIYRYKDITTERMPRKQKITEICE</sequence>
<evidence type="ECO:0000256" key="6">
    <source>
        <dbReference type="SAM" id="Phobius"/>
    </source>
</evidence>
<dbReference type="PANTHER" id="PTHR30474:SF1">
    <property type="entry name" value="PEPTIDOGLYCAN GLYCOSYLTRANSFERASE MRDB"/>
    <property type="match status" value="1"/>
</dbReference>
<comment type="caution">
    <text evidence="7">The sequence shown here is derived from an EMBL/GenBank/DDBJ whole genome shotgun (WGS) entry which is preliminary data.</text>
</comment>
<evidence type="ECO:0000313" key="8">
    <source>
        <dbReference type="Proteomes" id="UP001470288"/>
    </source>
</evidence>
<feature type="transmembrane region" description="Helical" evidence="6">
    <location>
        <begin position="371"/>
        <end position="398"/>
    </location>
</feature>
<evidence type="ECO:0000256" key="4">
    <source>
        <dbReference type="ARBA" id="ARBA00022989"/>
    </source>
</evidence>
<evidence type="ECO:0000256" key="1">
    <source>
        <dbReference type="ARBA" id="ARBA00004141"/>
    </source>
</evidence>
<proteinExistence type="predicted"/>
<keyword evidence="8" id="KW-1185">Reference proteome</keyword>
<dbReference type="EMBL" id="JBBMFC010000028">
    <property type="protein sequence ID" value="MEQ2579795.1"/>
    <property type="molecule type" value="Genomic_DNA"/>
</dbReference>
<keyword evidence="4 6" id="KW-1133">Transmembrane helix</keyword>
<comment type="subcellular location">
    <subcellularLocation>
        <location evidence="1">Membrane</location>
        <topology evidence="1">Multi-pass membrane protein</topology>
    </subcellularLocation>
</comment>
<dbReference type="NCBIfam" id="NF038403">
    <property type="entry name" value="perm_prefix_1"/>
    <property type="match status" value="1"/>
</dbReference>
<dbReference type="InterPro" id="IPR047928">
    <property type="entry name" value="Perm_prefix_1"/>
</dbReference>
<evidence type="ECO:0000256" key="3">
    <source>
        <dbReference type="ARBA" id="ARBA00022960"/>
    </source>
</evidence>
<feature type="transmembrane region" description="Helical" evidence="6">
    <location>
        <begin position="404"/>
        <end position="431"/>
    </location>
</feature>
<dbReference type="PANTHER" id="PTHR30474">
    <property type="entry name" value="CELL CYCLE PROTEIN"/>
    <property type="match status" value="1"/>
</dbReference>
<dbReference type="RefSeq" id="WP_349144958.1">
    <property type="nucleotide sequence ID" value="NZ_JBBMFC010000028.1"/>
</dbReference>
<dbReference type="Pfam" id="PF01098">
    <property type="entry name" value="FTSW_RODA_SPOVE"/>
    <property type="match status" value="1"/>
</dbReference>
<protein>
    <submittedName>
        <fullName evidence="7">FtsW/RodA/SpoVE family cell cycle protein</fullName>
    </submittedName>
</protein>
<feature type="transmembrane region" description="Helical" evidence="6">
    <location>
        <begin position="333"/>
        <end position="359"/>
    </location>
</feature>
<feature type="transmembrane region" description="Helical" evidence="6">
    <location>
        <begin position="76"/>
        <end position="96"/>
    </location>
</feature>
<organism evidence="7 8">
    <name type="scientific">Hominiventricola aquisgranensis</name>
    <dbReference type="NCBI Taxonomy" id="3133164"/>
    <lineage>
        <taxon>Bacteria</taxon>
        <taxon>Bacillati</taxon>
        <taxon>Bacillota</taxon>
        <taxon>Clostridia</taxon>
        <taxon>Lachnospirales</taxon>
        <taxon>Lachnospiraceae</taxon>
        <taxon>Hominiventricola</taxon>
    </lineage>
</organism>
<gene>
    <name evidence="7" type="ORF">WMO62_13340</name>
</gene>
<name>A0ABV1I3N0_9FIRM</name>
<evidence type="ECO:0000313" key="7">
    <source>
        <dbReference type="EMBL" id="MEQ2579795.1"/>
    </source>
</evidence>
<accession>A0ABV1I3N0</accession>
<feature type="transmembrane region" description="Helical" evidence="6">
    <location>
        <begin position="108"/>
        <end position="129"/>
    </location>
</feature>